<dbReference type="AlphaFoldDB" id="A0AAW2WS25"/>
<comment type="caution">
    <text evidence="2">The sequence shown here is derived from an EMBL/GenBank/DDBJ whole genome shotgun (WGS) entry which is preliminary data.</text>
</comment>
<dbReference type="InterPro" id="IPR004252">
    <property type="entry name" value="Probable_transposase_24"/>
</dbReference>
<dbReference type="PANTHER" id="PTHR10775">
    <property type="entry name" value="OS08G0208400 PROTEIN"/>
    <property type="match status" value="1"/>
</dbReference>
<organism evidence="2">
    <name type="scientific">Sesamum latifolium</name>
    <dbReference type="NCBI Taxonomy" id="2727402"/>
    <lineage>
        <taxon>Eukaryota</taxon>
        <taxon>Viridiplantae</taxon>
        <taxon>Streptophyta</taxon>
        <taxon>Embryophyta</taxon>
        <taxon>Tracheophyta</taxon>
        <taxon>Spermatophyta</taxon>
        <taxon>Magnoliopsida</taxon>
        <taxon>eudicotyledons</taxon>
        <taxon>Gunneridae</taxon>
        <taxon>Pentapetalae</taxon>
        <taxon>asterids</taxon>
        <taxon>lamiids</taxon>
        <taxon>Lamiales</taxon>
        <taxon>Pedaliaceae</taxon>
        <taxon>Sesamum</taxon>
    </lineage>
</organism>
<dbReference type="Pfam" id="PF03004">
    <property type="entry name" value="Transposase_24"/>
    <property type="match status" value="1"/>
</dbReference>
<protein>
    <recommendedName>
        <fullName evidence="3">Transposase</fullName>
    </recommendedName>
</protein>
<reference evidence="2" key="2">
    <citation type="journal article" date="2024" name="Plant">
        <title>Genomic evolution and insights into agronomic trait innovations of Sesamum species.</title>
        <authorList>
            <person name="Miao H."/>
            <person name="Wang L."/>
            <person name="Qu L."/>
            <person name="Liu H."/>
            <person name="Sun Y."/>
            <person name="Le M."/>
            <person name="Wang Q."/>
            <person name="Wei S."/>
            <person name="Zheng Y."/>
            <person name="Lin W."/>
            <person name="Duan Y."/>
            <person name="Cao H."/>
            <person name="Xiong S."/>
            <person name="Wang X."/>
            <person name="Wei L."/>
            <person name="Li C."/>
            <person name="Ma Q."/>
            <person name="Ju M."/>
            <person name="Zhao R."/>
            <person name="Li G."/>
            <person name="Mu C."/>
            <person name="Tian Q."/>
            <person name="Mei H."/>
            <person name="Zhang T."/>
            <person name="Gao T."/>
            <person name="Zhang H."/>
        </authorList>
    </citation>
    <scope>NUCLEOTIDE SEQUENCE</scope>
    <source>
        <strain evidence="2">KEN1</strain>
    </source>
</reference>
<name>A0AAW2WS25_9LAMI</name>
<dbReference type="PANTHER" id="PTHR10775:SF191">
    <property type="match status" value="1"/>
</dbReference>
<sequence length="510" mass="59892">MEEGSICHPSDAETWRHFDRIYPDFAAEPRNVRLSLCTDGFASHRQYGRIYSCWSVILTPYNLPSEMCMSFEYMFLTMVIYGPSNPKYLIDVYLELLIEELQNLLHVGVLAHDNAKNETCTIRTALVSTVNDLTAYEMNGKKSCYFDCLPQDHPYRRNKKAFTRNRVERNVACPKLIGEQIRDWDEDFGPAVEVPLSAFAVRRLPLPPFAETLRLRLCLVIRLLYHMVIDVVVAHQFHPCRLMLPMLGKQSFDHPHHLTRLDLQSPRRLQVMLDHLLWHWELRRPDSRLPHQRLILPVRGLFHHQRHRQMTYWWDFDDECMFWVFNMWVSKYIRKKFAVARRGLVKPLWLANEVIWLQFQAYWASANFQEESVKNKVNWAAKPATSSTVYRGGSSSVGMHKRKMEAELSRPPKQIELFARCYRNKADGGWSSRGQLRWRRHSEDHQPQPTVEDHDILAESKASVAMQSGARIRVVYSALVLRPTSPAGPTHHHGHPHRHRHNQTLLWRSH</sequence>
<feature type="region of interest" description="Disordered" evidence="1">
    <location>
        <begin position="485"/>
        <end position="510"/>
    </location>
</feature>
<reference evidence="2" key="1">
    <citation type="submission" date="2020-06" db="EMBL/GenBank/DDBJ databases">
        <authorList>
            <person name="Li T."/>
            <person name="Hu X."/>
            <person name="Zhang T."/>
            <person name="Song X."/>
            <person name="Zhang H."/>
            <person name="Dai N."/>
            <person name="Sheng W."/>
            <person name="Hou X."/>
            <person name="Wei L."/>
        </authorList>
    </citation>
    <scope>NUCLEOTIDE SEQUENCE</scope>
    <source>
        <strain evidence="2">KEN1</strain>
        <tissue evidence="2">Leaf</tissue>
    </source>
</reference>
<evidence type="ECO:0000313" key="2">
    <source>
        <dbReference type="EMBL" id="KAL0444624.1"/>
    </source>
</evidence>
<accession>A0AAW2WS25</accession>
<feature type="compositionally biased region" description="Basic residues" evidence="1">
    <location>
        <begin position="490"/>
        <end position="502"/>
    </location>
</feature>
<evidence type="ECO:0008006" key="3">
    <source>
        <dbReference type="Google" id="ProtNLM"/>
    </source>
</evidence>
<gene>
    <name evidence="2" type="ORF">Slati_2185100</name>
</gene>
<proteinExistence type="predicted"/>
<dbReference type="Pfam" id="PF02992">
    <property type="entry name" value="Transposase_21"/>
    <property type="match status" value="1"/>
</dbReference>
<evidence type="ECO:0000256" key="1">
    <source>
        <dbReference type="SAM" id="MobiDB-lite"/>
    </source>
</evidence>
<dbReference type="InterPro" id="IPR004242">
    <property type="entry name" value="Transposase_21"/>
</dbReference>
<dbReference type="EMBL" id="JACGWN010000007">
    <property type="protein sequence ID" value="KAL0444624.1"/>
    <property type="molecule type" value="Genomic_DNA"/>
</dbReference>